<name>A0ABD3MYG2_9STRA</name>
<dbReference type="AlphaFoldDB" id="A0ABD3MYG2"/>
<comment type="caution">
    <text evidence="2">The sequence shown here is derived from an EMBL/GenBank/DDBJ whole genome shotgun (WGS) entry which is preliminary data.</text>
</comment>
<feature type="region of interest" description="Disordered" evidence="1">
    <location>
        <begin position="42"/>
        <end position="66"/>
    </location>
</feature>
<dbReference type="EMBL" id="JALLPJ020001339">
    <property type="protein sequence ID" value="KAL3768949.1"/>
    <property type="molecule type" value="Genomic_DNA"/>
</dbReference>
<sequence>MNASAQVPPQEGSEISTTDETPATTHKAVTEAASYELTAAAEMTVEPPKKRPRGRPKGFKTNHNRTFTVEDPASDLTHLNYSNEYIQLLRKKKLPQLADAYTTL</sequence>
<dbReference type="Proteomes" id="UP001530400">
    <property type="component" value="Unassembled WGS sequence"/>
</dbReference>
<feature type="compositionally biased region" description="Basic residues" evidence="1">
    <location>
        <begin position="50"/>
        <end position="63"/>
    </location>
</feature>
<proteinExistence type="predicted"/>
<evidence type="ECO:0000313" key="3">
    <source>
        <dbReference type="Proteomes" id="UP001530400"/>
    </source>
</evidence>
<keyword evidence="3" id="KW-1185">Reference proteome</keyword>
<organism evidence="2 3">
    <name type="scientific">Cyclotella atomus</name>
    <dbReference type="NCBI Taxonomy" id="382360"/>
    <lineage>
        <taxon>Eukaryota</taxon>
        <taxon>Sar</taxon>
        <taxon>Stramenopiles</taxon>
        <taxon>Ochrophyta</taxon>
        <taxon>Bacillariophyta</taxon>
        <taxon>Coscinodiscophyceae</taxon>
        <taxon>Thalassiosirophycidae</taxon>
        <taxon>Stephanodiscales</taxon>
        <taxon>Stephanodiscaceae</taxon>
        <taxon>Cyclotella</taxon>
    </lineage>
</organism>
<feature type="region of interest" description="Disordered" evidence="1">
    <location>
        <begin position="1"/>
        <end position="24"/>
    </location>
</feature>
<evidence type="ECO:0000313" key="2">
    <source>
        <dbReference type="EMBL" id="KAL3768949.1"/>
    </source>
</evidence>
<evidence type="ECO:0000256" key="1">
    <source>
        <dbReference type="SAM" id="MobiDB-lite"/>
    </source>
</evidence>
<gene>
    <name evidence="2" type="ORF">ACHAWO_004059</name>
</gene>
<protein>
    <submittedName>
        <fullName evidence="2">Uncharacterized protein</fullName>
    </submittedName>
</protein>
<reference evidence="2 3" key="1">
    <citation type="submission" date="2024-10" db="EMBL/GenBank/DDBJ databases">
        <title>Updated reference genomes for cyclostephanoid diatoms.</title>
        <authorList>
            <person name="Roberts W.R."/>
            <person name="Alverson A.J."/>
        </authorList>
    </citation>
    <scope>NUCLEOTIDE SEQUENCE [LARGE SCALE GENOMIC DNA]</scope>
    <source>
        <strain evidence="2 3">AJA010-31</strain>
    </source>
</reference>
<accession>A0ABD3MYG2</accession>